<dbReference type="EMBL" id="JBEPLW010000001">
    <property type="protein sequence ID" value="MET3574537.1"/>
    <property type="molecule type" value="Genomic_DNA"/>
</dbReference>
<keyword evidence="2" id="KW-1185">Reference proteome</keyword>
<organism evidence="1 2">
    <name type="scientific">Bhargavaea ullalensis</name>
    <dbReference type="NCBI Taxonomy" id="1265685"/>
    <lineage>
        <taxon>Bacteria</taxon>
        <taxon>Bacillati</taxon>
        <taxon>Bacillota</taxon>
        <taxon>Bacilli</taxon>
        <taxon>Bacillales</taxon>
        <taxon>Caryophanaceae</taxon>
        <taxon>Bhargavaea</taxon>
    </lineage>
</organism>
<gene>
    <name evidence="1" type="ORF">ABID49_000413</name>
</gene>
<reference evidence="1 2" key="1">
    <citation type="submission" date="2024-06" db="EMBL/GenBank/DDBJ databases">
        <title>Genomic Encyclopedia of Type Strains, Phase IV (KMG-IV): sequencing the most valuable type-strain genomes for metagenomic binning, comparative biology and taxonomic classification.</title>
        <authorList>
            <person name="Goeker M."/>
        </authorList>
    </citation>
    <scope>NUCLEOTIDE SEQUENCE [LARGE SCALE GENOMIC DNA]</scope>
    <source>
        <strain evidence="1 2">DSM 26128</strain>
    </source>
</reference>
<name>A0ABV2G8Z7_9BACL</name>
<dbReference type="Proteomes" id="UP001549099">
    <property type="component" value="Unassembled WGS sequence"/>
</dbReference>
<evidence type="ECO:0000313" key="2">
    <source>
        <dbReference type="Proteomes" id="UP001549099"/>
    </source>
</evidence>
<evidence type="ECO:0000313" key="1">
    <source>
        <dbReference type="EMBL" id="MET3574537.1"/>
    </source>
</evidence>
<dbReference type="RefSeq" id="WP_354194779.1">
    <property type="nucleotide sequence ID" value="NZ_JBEPLW010000001.1"/>
</dbReference>
<accession>A0ABV2G8Z7</accession>
<evidence type="ECO:0008006" key="3">
    <source>
        <dbReference type="Google" id="ProtNLM"/>
    </source>
</evidence>
<sequence>MKVYWILASILMALSLVYSNTIKATLDKGAEISLREAINLGLRKARKWNEDAYLISATSVDETMGGTRGTEGKRYKWTLCFESSSSDQQLFVGISKGEISGTQEGRGPSFGKVNLGDIKFDSPYLLEIAKEQYNLQKGVDWATGYHFTLDNESGNPTVTVLGNDPDGLFARVSFDARNGEISDALHKVPKGGGIIKADLDTGEFKVLKKAMAINGITTEGNQWAVWGDEKPRQFNLSVQPFSVFSKDGGRNWSSINVAKEKVLTKWILDNELYVATESGLWHMNTFENKIKKDMPIKIEEVAYSTNNNIAVLSNNHFYKYISKHGKWITVGKPKYDELLALKISEGGAVGLLTNNGEVLIENDDEWISLELPQGLETPSYMELIGDHLFLLSDYTLWVQNLKYGKWDKIQTDYEFNKLINKGNNLFGVYGNEVIYLIKPRDDEWEVKVLLEVGHGIITDIELSKNHLLIATLPDYHWAKMN</sequence>
<protein>
    <recommendedName>
        <fullName evidence="3">BNR repeat-containing family member</fullName>
    </recommendedName>
</protein>
<comment type="caution">
    <text evidence="1">The sequence shown here is derived from an EMBL/GenBank/DDBJ whole genome shotgun (WGS) entry which is preliminary data.</text>
</comment>
<proteinExistence type="predicted"/>